<organism evidence="4 5">
    <name type="scientific">Ambispora leptoticha</name>
    <dbReference type="NCBI Taxonomy" id="144679"/>
    <lineage>
        <taxon>Eukaryota</taxon>
        <taxon>Fungi</taxon>
        <taxon>Fungi incertae sedis</taxon>
        <taxon>Mucoromycota</taxon>
        <taxon>Glomeromycotina</taxon>
        <taxon>Glomeromycetes</taxon>
        <taxon>Archaeosporales</taxon>
        <taxon>Ambisporaceae</taxon>
        <taxon>Ambispora</taxon>
    </lineage>
</organism>
<dbReference type="Pfam" id="PF10607">
    <property type="entry name" value="CTLH"/>
    <property type="match status" value="1"/>
</dbReference>
<dbReference type="PROSITE" id="PS50188">
    <property type="entry name" value="B302_SPRY"/>
    <property type="match status" value="1"/>
</dbReference>
<dbReference type="InterPro" id="IPR043136">
    <property type="entry name" value="B30.2/SPRY_sf"/>
</dbReference>
<reference evidence="4" key="1">
    <citation type="submission" date="2021-06" db="EMBL/GenBank/DDBJ databases">
        <authorList>
            <person name="Kallberg Y."/>
            <person name="Tangrot J."/>
            <person name="Rosling A."/>
        </authorList>
    </citation>
    <scope>NUCLEOTIDE SEQUENCE</scope>
    <source>
        <strain evidence="4">FL130A</strain>
    </source>
</reference>
<dbReference type="InterPro" id="IPR013320">
    <property type="entry name" value="ConA-like_dom_sf"/>
</dbReference>
<dbReference type="SUPFAM" id="SSF49899">
    <property type="entry name" value="Concanavalin A-like lectins/glucanases"/>
    <property type="match status" value="1"/>
</dbReference>
<comment type="caution">
    <text evidence="4">The sequence shown here is derived from an EMBL/GenBank/DDBJ whole genome shotgun (WGS) entry which is preliminary data.</text>
</comment>
<evidence type="ECO:0000313" key="4">
    <source>
        <dbReference type="EMBL" id="CAG8536736.1"/>
    </source>
</evidence>
<dbReference type="InterPro" id="IPR035782">
    <property type="entry name" value="SPRY_RanBP9/10"/>
</dbReference>
<dbReference type="SMART" id="SM00449">
    <property type="entry name" value="SPRY"/>
    <property type="match status" value="1"/>
</dbReference>
<proteinExistence type="predicted"/>
<feature type="compositionally biased region" description="Polar residues" evidence="1">
    <location>
        <begin position="1"/>
        <end position="18"/>
    </location>
</feature>
<gene>
    <name evidence="4" type="ORF">ALEPTO_LOCUS5207</name>
</gene>
<sequence>MSSSFASGTRSHSLNSQNQAALPSSGGASSQSSLSNLNKQSNMLPSKPKLPSYLADTSFAELYNSVSAEAFVLNGANNDKDPGELVALPTAWSADDKCTFLELSADKLSVSYAGTGKTDTDAAAIRANYPIPPQCGVFYFEVDIINKGREGFIGIGFCGKNVQLMRLPGWELQSWGYHGDDGNSFCCSGTGKTYGPKFTTGDTIGCCINFRDGTAFYTKNGVNLGIAFRDLKGILYPSIGLRTPGEKIQVNFGQRDFDFPIELYMKEEKARLWNLINARPIPPLSNPPLGTAAAVNTNNNTNINLAFSTTPTPVSHATSEANLTATIHQLIMSYLVHHGFSETAKAFSKDAVQLATNDSTAKETMEIEDTFSEIDMDMLNRQKIRHAVLKGDIDHAIRLTDIVYPTVLPSNRDIFFKLRCRKFVEMIANCSGYRQSPTKEIEVNKIVRADTIDTMVDDDDVEDNEELEAEIEIVFREDEEKGEIQKYEDAMDVDEFDASESDVEGSMEDSSKYEEAMRFGQELEDDYRNDIREEIQSTLRETFSLLAYSDPTTSVMSYLLDPAHREPVANSLNSAILVSEGKPPIPPLEIIYRQASVTIRESLKNGIGAASLVNVQKDCLL</sequence>
<feature type="domain" description="CTLH" evidence="3">
    <location>
        <begin position="377"/>
        <end position="436"/>
    </location>
</feature>
<dbReference type="SMART" id="SM00668">
    <property type="entry name" value="CTLH"/>
    <property type="match status" value="1"/>
</dbReference>
<evidence type="ECO:0000313" key="5">
    <source>
        <dbReference type="Proteomes" id="UP000789508"/>
    </source>
</evidence>
<dbReference type="Pfam" id="PF00622">
    <property type="entry name" value="SPRY"/>
    <property type="match status" value="1"/>
</dbReference>
<evidence type="ECO:0000259" key="2">
    <source>
        <dbReference type="PROSITE" id="PS50188"/>
    </source>
</evidence>
<dbReference type="OrthoDB" id="25503at2759"/>
<protein>
    <submittedName>
        <fullName evidence="4">9052_t:CDS:1</fullName>
    </submittedName>
</protein>
<keyword evidence="5" id="KW-1185">Reference proteome</keyword>
<evidence type="ECO:0000256" key="1">
    <source>
        <dbReference type="SAM" id="MobiDB-lite"/>
    </source>
</evidence>
<name>A0A9N9AKY1_9GLOM</name>
<dbReference type="CDD" id="cd12909">
    <property type="entry name" value="SPRY_RanBP9_10"/>
    <property type="match status" value="1"/>
</dbReference>
<dbReference type="SMART" id="SM00757">
    <property type="entry name" value="CRA"/>
    <property type="match status" value="1"/>
</dbReference>
<dbReference type="InterPro" id="IPR001870">
    <property type="entry name" value="B30.2/SPRY"/>
</dbReference>
<dbReference type="AlphaFoldDB" id="A0A9N9AKY1"/>
<dbReference type="InterPro" id="IPR006594">
    <property type="entry name" value="LisH"/>
</dbReference>
<dbReference type="PROSITE" id="PS50897">
    <property type="entry name" value="CTLH"/>
    <property type="match status" value="1"/>
</dbReference>
<dbReference type="EMBL" id="CAJVPS010001406">
    <property type="protein sequence ID" value="CAG8536736.1"/>
    <property type="molecule type" value="Genomic_DNA"/>
</dbReference>
<dbReference type="PANTHER" id="PTHR12864">
    <property type="entry name" value="RAN BINDING PROTEIN 9-RELATED"/>
    <property type="match status" value="1"/>
</dbReference>
<dbReference type="InterPro" id="IPR013144">
    <property type="entry name" value="CRA_dom"/>
</dbReference>
<accession>A0A9N9AKY1</accession>
<feature type="domain" description="B30.2/SPRY" evidence="2">
    <location>
        <begin position="70"/>
        <end position="257"/>
    </location>
</feature>
<dbReference type="InterPro" id="IPR003877">
    <property type="entry name" value="SPRY_dom"/>
</dbReference>
<dbReference type="InterPro" id="IPR024964">
    <property type="entry name" value="CTLH/CRA"/>
</dbReference>
<evidence type="ECO:0000259" key="3">
    <source>
        <dbReference type="PROSITE" id="PS50897"/>
    </source>
</evidence>
<dbReference type="SMART" id="SM00667">
    <property type="entry name" value="LisH"/>
    <property type="match status" value="1"/>
</dbReference>
<feature type="compositionally biased region" description="Low complexity" evidence="1">
    <location>
        <begin position="19"/>
        <end position="42"/>
    </location>
</feature>
<dbReference type="Proteomes" id="UP000789508">
    <property type="component" value="Unassembled WGS sequence"/>
</dbReference>
<dbReference type="InterPro" id="IPR006595">
    <property type="entry name" value="CTLH_C"/>
</dbReference>
<feature type="region of interest" description="Disordered" evidence="1">
    <location>
        <begin position="1"/>
        <end position="42"/>
    </location>
</feature>
<dbReference type="PROSITE" id="PS50896">
    <property type="entry name" value="LISH"/>
    <property type="match status" value="1"/>
</dbReference>
<dbReference type="Gene3D" id="2.60.120.920">
    <property type="match status" value="1"/>
</dbReference>
<dbReference type="Pfam" id="PF08513">
    <property type="entry name" value="LisH"/>
    <property type="match status" value="1"/>
</dbReference>
<dbReference type="InterPro" id="IPR050618">
    <property type="entry name" value="Ubq-SigPath_Reg"/>
</dbReference>